<dbReference type="EMBL" id="FONW01000004">
    <property type="protein sequence ID" value="SFF27491.1"/>
    <property type="molecule type" value="Genomic_DNA"/>
</dbReference>
<proteinExistence type="inferred from homology"/>
<dbReference type="STRING" id="655355.SAMN05216283_10419"/>
<dbReference type="PANTHER" id="PTHR43736">
    <property type="entry name" value="ADP-RIBOSE PYROPHOSPHATASE"/>
    <property type="match status" value="1"/>
</dbReference>
<accession>A0A1I2HG67</accession>
<dbReference type="RefSeq" id="WP_093919711.1">
    <property type="nucleotide sequence ID" value="NZ_FONW01000004.1"/>
</dbReference>
<evidence type="ECO:0000313" key="5">
    <source>
        <dbReference type="Proteomes" id="UP000198964"/>
    </source>
</evidence>
<dbReference type="Pfam" id="PF00293">
    <property type="entry name" value="NUDIX"/>
    <property type="match status" value="1"/>
</dbReference>
<keyword evidence="5" id="KW-1185">Reference proteome</keyword>
<dbReference type="InterPro" id="IPR020084">
    <property type="entry name" value="NUDIX_hydrolase_CS"/>
</dbReference>
<protein>
    <submittedName>
        <fullName evidence="4">8-oxo-dGTP diphosphatase</fullName>
    </submittedName>
</protein>
<dbReference type="SUPFAM" id="SSF55811">
    <property type="entry name" value="Nudix"/>
    <property type="match status" value="1"/>
</dbReference>
<evidence type="ECO:0000259" key="3">
    <source>
        <dbReference type="PROSITE" id="PS51462"/>
    </source>
</evidence>
<evidence type="ECO:0000256" key="2">
    <source>
        <dbReference type="RuleBase" id="RU003476"/>
    </source>
</evidence>
<reference evidence="4 5" key="1">
    <citation type="submission" date="2016-10" db="EMBL/GenBank/DDBJ databases">
        <authorList>
            <person name="de Groot N.N."/>
        </authorList>
    </citation>
    <scope>NUCLEOTIDE SEQUENCE [LARGE SCALE GENOMIC DNA]</scope>
    <source>
        <strain evidence="4 5">CGMCC 1.9156</strain>
    </source>
</reference>
<comment type="similarity">
    <text evidence="2">Belongs to the Nudix hydrolase family.</text>
</comment>
<name>A0A1I2HG67_9BACT</name>
<dbReference type="PROSITE" id="PS51462">
    <property type="entry name" value="NUDIX"/>
    <property type="match status" value="1"/>
</dbReference>
<dbReference type="PROSITE" id="PS00893">
    <property type="entry name" value="NUDIX_BOX"/>
    <property type="match status" value="1"/>
</dbReference>
<keyword evidence="1 2" id="KW-0378">Hydrolase</keyword>
<dbReference type="InterPro" id="IPR000086">
    <property type="entry name" value="NUDIX_hydrolase_dom"/>
</dbReference>
<evidence type="ECO:0000256" key="1">
    <source>
        <dbReference type="ARBA" id="ARBA00022801"/>
    </source>
</evidence>
<dbReference type="Proteomes" id="UP000198964">
    <property type="component" value="Unassembled WGS sequence"/>
</dbReference>
<dbReference type="Gene3D" id="3.90.79.10">
    <property type="entry name" value="Nucleoside Triphosphate Pyrophosphohydrolase"/>
    <property type="match status" value="1"/>
</dbReference>
<evidence type="ECO:0000313" key="4">
    <source>
        <dbReference type="EMBL" id="SFF27491.1"/>
    </source>
</evidence>
<dbReference type="PANTHER" id="PTHR43736:SF1">
    <property type="entry name" value="DIHYDRONEOPTERIN TRIPHOSPHATE DIPHOSPHATASE"/>
    <property type="match status" value="1"/>
</dbReference>
<dbReference type="GO" id="GO:0016787">
    <property type="term" value="F:hydrolase activity"/>
    <property type="evidence" value="ECO:0007669"/>
    <property type="project" value="UniProtKB-KW"/>
</dbReference>
<dbReference type="InterPro" id="IPR020476">
    <property type="entry name" value="Nudix_hydrolase"/>
</dbReference>
<sequence length="141" mass="16017">MTHTYKYPRPAVTVDALILKKTTAEVLLVKRAGKPFKDCWALPGGFVEMDELLEDACLRELKEETGLVLNQVEQFQVYDGLERDPRERILSVVFYGFAEKDAEVKGGDDAAEAAWFKPDELPELAFDHATIIRDFLKRLGQ</sequence>
<organism evidence="4 5">
    <name type="scientific">Sunxiuqinia elliptica</name>
    <dbReference type="NCBI Taxonomy" id="655355"/>
    <lineage>
        <taxon>Bacteria</taxon>
        <taxon>Pseudomonadati</taxon>
        <taxon>Bacteroidota</taxon>
        <taxon>Bacteroidia</taxon>
        <taxon>Marinilabiliales</taxon>
        <taxon>Prolixibacteraceae</taxon>
        <taxon>Sunxiuqinia</taxon>
    </lineage>
</organism>
<gene>
    <name evidence="4" type="ORF">SAMN05216283_10419</name>
</gene>
<dbReference type="AlphaFoldDB" id="A0A1I2HG67"/>
<dbReference type="CDD" id="cd18873">
    <property type="entry name" value="NUDIX_NadM_like"/>
    <property type="match status" value="1"/>
</dbReference>
<dbReference type="PRINTS" id="PR00502">
    <property type="entry name" value="NUDIXFAMILY"/>
</dbReference>
<feature type="domain" description="Nudix hydrolase" evidence="3">
    <location>
        <begin position="7"/>
        <end position="139"/>
    </location>
</feature>
<dbReference type="InterPro" id="IPR015797">
    <property type="entry name" value="NUDIX_hydrolase-like_dom_sf"/>
</dbReference>